<dbReference type="Proteomes" id="UP001228113">
    <property type="component" value="Chromosome"/>
</dbReference>
<keyword evidence="6" id="KW-0378">Hydrolase</keyword>
<dbReference type="SMART" id="SM00487">
    <property type="entry name" value="DEXDc"/>
    <property type="match status" value="1"/>
</dbReference>
<dbReference type="InterPro" id="IPR014001">
    <property type="entry name" value="Helicase_ATP-bd"/>
</dbReference>
<evidence type="ECO:0000313" key="7">
    <source>
        <dbReference type="Proteomes" id="UP001228113"/>
    </source>
</evidence>
<evidence type="ECO:0000256" key="2">
    <source>
        <dbReference type="ARBA" id="ARBA00022840"/>
    </source>
</evidence>
<evidence type="ECO:0000259" key="5">
    <source>
        <dbReference type="PROSITE" id="PS51194"/>
    </source>
</evidence>
<dbReference type="InterPro" id="IPR011545">
    <property type="entry name" value="DEAD/DEAH_box_helicase_dom"/>
</dbReference>
<dbReference type="PROSITE" id="PS51192">
    <property type="entry name" value="HELICASE_ATP_BIND_1"/>
    <property type="match status" value="1"/>
</dbReference>
<keyword evidence="2" id="KW-0067">ATP-binding</keyword>
<dbReference type="GO" id="GO:0006289">
    <property type="term" value="P:nucleotide-excision repair"/>
    <property type="evidence" value="ECO:0007669"/>
    <property type="project" value="TreeGrafter"/>
</dbReference>
<dbReference type="EMBL" id="AP027081">
    <property type="protein sequence ID" value="BDU76017.1"/>
    <property type="molecule type" value="Genomic_DNA"/>
</dbReference>
<evidence type="ECO:0000313" key="6">
    <source>
        <dbReference type="EMBL" id="BDU76017.1"/>
    </source>
</evidence>
<feature type="domain" description="Helicase C-terminal" evidence="5">
    <location>
        <begin position="271"/>
        <end position="432"/>
    </location>
</feature>
<keyword evidence="7" id="KW-1185">Reference proteome</keyword>
<dbReference type="Pfam" id="PF00271">
    <property type="entry name" value="Helicase_C"/>
    <property type="match status" value="1"/>
</dbReference>
<evidence type="ECO:0000256" key="3">
    <source>
        <dbReference type="SAM" id="MobiDB-lite"/>
    </source>
</evidence>
<keyword evidence="1" id="KW-0547">Nucleotide-binding</keyword>
<evidence type="ECO:0000256" key="1">
    <source>
        <dbReference type="ARBA" id="ARBA00022741"/>
    </source>
</evidence>
<name>A0AA48GR32_9BACT</name>
<feature type="region of interest" description="Disordered" evidence="3">
    <location>
        <begin position="301"/>
        <end position="320"/>
    </location>
</feature>
<dbReference type="KEGG" id="msea:METESE_09750"/>
<dbReference type="PANTHER" id="PTHR47957:SF3">
    <property type="entry name" value="ATP-DEPENDENT HELICASE HRQ1"/>
    <property type="match status" value="1"/>
</dbReference>
<dbReference type="InterPro" id="IPR027417">
    <property type="entry name" value="P-loop_NTPase"/>
</dbReference>
<protein>
    <submittedName>
        <fullName evidence="6">DEAD/DEAH box helicase</fullName>
    </submittedName>
</protein>
<keyword evidence="6" id="KW-0347">Helicase</keyword>
<dbReference type="SMART" id="SM00490">
    <property type="entry name" value="HELICc"/>
    <property type="match status" value="1"/>
</dbReference>
<proteinExistence type="predicted"/>
<evidence type="ECO:0000259" key="4">
    <source>
        <dbReference type="PROSITE" id="PS51192"/>
    </source>
</evidence>
<dbReference type="PROSITE" id="PS51194">
    <property type="entry name" value="HELICASE_CTER"/>
    <property type="match status" value="1"/>
</dbReference>
<dbReference type="GO" id="GO:0005524">
    <property type="term" value="F:ATP binding"/>
    <property type="evidence" value="ECO:0007669"/>
    <property type="project" value="UniProtKB-KW"/>
</dbReference>
<dbReference type="GO" id="GO:0003676">
    <property type="term" value="F:nucleic acid binding"/>
    <property type="evidence" value="ECO:0007669"/>
    <property type="project" value="InterPro"/>
</dbReference>
<dbReference type="RefSeq" id="WP_243331635.1">
    <property type="nucleotide sequence ID" value="NZ_AP027081.1"/>
</dbReference>
<dbReference type="Gene3D" id="3.40.50.300">
    <property type="entry name" value="P-loop containing nucleotide triphosphate hydrolases"/>
    <property type="match status" value="2"/>
</dbReference>
<dbReference type="SUPFAM" id="SSF52540">
    <property type="entry name" value="P-loop containing nucleoside triphosphate hydrolases"/>
    <property type="match status" value="1"/>
</dbReference>
<dbReference type="AlphaFoldDB" id="A0AA48GR32"/>
<sequence>MDAARSLDSIRTAALALGLDPCAEVTLPGCPARVRPLPEGLHPRLRALLAQQVPQGLYAHQAEGIAAGLAGENLCLATPTASGKSLVFMATALHAVLSRPGTRVLALYPVKALIQDQLDKWRRLLDPLGLSCAFIDGSVPPASRAALLEQHPVILMTPDVLHAWMLSHLEHAAVRRFLAELRLLVLDEAHVYEGVFGTNMAYLLHRLQAVSALRQIIASTATVGDPGTFLEKLTGRTMTVFDQDSDGTGRPGRTLLLLRPAGKGAFEQHVGLLRALLKQGAGRFLAFADSRKMVEQIVSALSRSEGAPEGSEDEPAPEGLERAAVLPYRAGYEDDDRKMIQSAMEKGELLGVVSTSALELGLDIGDLHIVVMLGIPASMKAFWQRAGRVGRRAYGICLVVDDRGLATAGGQSFEDFLARPVEESWLYLENRYVQYANALCAAFELSAADPRAVDRSVFSNLPELFSSLLDNELNPSLAVPEDLYPLKQRAQGGPHLEFPVRSGIEKSLAIRLQRGPHLQPLGSVSFSQSLREAFPGAVYYYMGRPYRVFQYKLRNGEISVKPERRVTTKATLQSKVFPKFTGGTLNLTASEEGFIAEAEVQVSERIVGFTEQRGSARLQVQYGPDCAWAQRPLTRFFETTGVCWYFDDRAVLTEELGQALLLAFCAKFGIAARDLGLGQFYTQEGPNGLGVCSGLCVYDAAHGSLRLTQQLIEAFPDVIETALAFAEDDPDASQELTDGLQALLDLTLATKQKACRQAAVVPAGDEDWATLPAPGSRALLREDVGSADEVTVKGWRFTPKGLMVDLVPTDPKVSSWLVRAASVVPIHGETRLLRVNLTTGEETPLEAALAAAR</sequence>
<dbReference type="PANTHER" id="PTHR47957">
    <property type="entry name" value="ATP-DEPENDENT HELICASE HRQ1"/>
    <property type="match status" value="1"/>
</dbReference>
<dbReference type="Pfam" id="PF00270">
    <property type="entry name" value="DEAD"/>
    <property type="match status" value="1"/>
</dbReference>
<dbReference type="GO" id="GO:0036297">
    <property type="term" value="P:interstrand cross-link repair"/>
    <property type="evidence" value="ECO:0007669"/>
    <property type="project" value="TreeGrafter"/>
</dbReference>
<feature type="domain" description="Helicase ATP-binding" evidence="4">
    <location>
        <begin position="65"/>
        <end position="241"/>
    </location>
</feature>
<dbReference type="InterPro" id="IPR001650">
    <property type="entry name" value="Helicase_C-like"/>
</dbReference>
<reference evidence="6" key="1">
    <citation type="journal article" date="2023" name="Int. J. Syst. Evol. Microbiol.">
        <title>Mesoterricola silvestris gen. nov., sp. nov., Mesoterricola sediminis sp. nov., Geothrix oryzae sp. nov., Geothrix edaphica sp. nov., Geothrix rubra sp. nov., and Geothrix limicola sp. nov., six novel members of Acidobacteriota isolated from soils.</title>
        <authorList>
            <person name="Itoh H."/>
            <person name="Sugisawa Y."/>
            <person name="Mise K."/>
            <person name="Xu Z."/>
            <person name="Kuniyasu M."/>
            <person name="Ushijima N."/>
            <person name="Kawano K."/>
            <person name="Kobayashi E."/>
            <person name="Shiratori Y."/>
            <person name="Masuda Y."/>
            <person name="Senoo K."/>
        </authorList>
    </citation>
    <scope>NUCLEOTIDE SEQUENCE</scope>
    <source>
        <strain evidence="6">W786</strain>
    </source>
</reference>
<gene>
    <name evidence="6" type="ORF">METESE_09750</name>
</gene>
<accession>A0AA48GR32</accession>
<organism evidence="6 7">
    <name type="scientific">Mesoterricola sediminis</name>
    <dbReference type="NCBI Taxonomy" id="2927980"/>
    <lineage>
        <taxon>Bacteria</taxon>
        <taxon>Pseudomonadati</taxon>
        <taxon>Acidobacteriota</taxon>
        <taxon>Holophagae</taxon>
        <taxon>Holophagales</taxon>
        <taxon>Holophagaceae</taxon>
        <taxon>Mesoterricola</taxon>
    </lineage>
</organism>
<dbReference type="GO" id="GO:0043138">
    <property type="term" value="F:3'-5' DNA helicase activity"/>
    <property type="evidence" value="ECO:0007669"/>
    <property type="project" value="TreeGrafter"/>
</dbReference>